<keyword evidence="7" id="KW-1133">Transmembrane helix</keyword>
<comment type="similarity">
    <text evidence="2 10">Belongs to the glycosyltransferase 31 family.</text>
</comment>
<dbReference type="PANTHER" id="PTHR11214:SF379">
    <property type="entry name" value="HEXOSYLTRANSFERASE-RELATED"/>
    <property type="match status" value="1"/>
</dbReference>
<keyword evidence="5" id="KW-0812">Transmembrane</keyword>
<dbReference type="Proteomes" id="UP000653454">
    <property type="component" value="Unassembled WGS sequence"/>
</dbReference>
<dbReference type="InterPro" id="IPR002659">
    <property type="entry name" value="Glyco_trans_31"/>
</dbReference>
<organism evidence="12 13">
    <name type="scientific">Plutella xylostella</name>
    <name type="common">Diamondback moth</name>
    <name type="synonym">Plutella maculipennis</name>
    <dbReference type="NCBI Taxonomy" id="51655"/>
    <lineage>
        <taxon>Eukaryota</taxon>
        <taxon>Metazoa</taxon>
        <taxon>Ecdysozoa</taxon>
        <taxon>Arthropoda</taxon>
        <taxon>Hexapoda</taxon>
        <taxon>Insecta</taxon>
        <taxon>Pterygota</taxon>
        <taxon>Neoptera</taxon>
        <taxon>Endopterygota</taxon>
        <taxon>Lepidoptera</taxon>
        <taxon>Glossata</taxon>
        <taxon>Ditrysia</taxon>
        <taxon>Yponomeutoidea</taxon>
        <taxon>Plutellidae</taxon>
        <taxon>Plutella</taxon>
    </lineage>
</organism>
<evidence type="ECO:0000256" key="8">
    <source>
        <dbReference type="ARBA" id="ARBA00023034"/>
    </source>
</evidence>
<dbReference type="PANTHER" id="PTHR11214">
    <property type="entry name" value="BETA-1,3-N-ACETYLGLUCOSAMINYLTRANSFERASE"/>
    <property type="match status" value="1"/>
</dbReference>
<evidence type="ECO:0000256" key="11">
    <source>
        <dbReference type="SAM" id="MobiDB-lite"/>
    </source>
</evidence>
<comment type="caution">
    <text evidence="12">The sequence shown here is derived from an EMBL/GenBank/DDBJ whole genome shotgun (WGS) entry which is preliminary data.</text>
</comment>
<dbReference type="GO" id="GO:0016758">
    <property type="term" value="F:hexosyltransferase activity"/>
    <property type="evidence" value="ECO:0007669"/>
    <property type="project" value="InterPro"/>
</dbReference>
<gene>
    <name evidence="12" type="ORF">PLXY2_LOCUS10835</name>
</gene>
<protein>
    <recommendedName>
        <fullName evidence="10">Hexosyltransferase</fullName>
        <ecNumber evidence="10">2.4.1.-</ecNumber>
    </recommendedName>
</protein>
<evidence type="ECO:0000256" key="2">
    <source>
        <dbReference type="ARBA" id="ARBA00008661"/>
    </source>
</evidence>
<keyword evidence="4" id="KW-0808">Transferase</keyword>
<evidence type="ECO:0000256" key="1">
    <source>
        <dbReference type="ARBA" id="ARBA00004323"/>
    </source>
</evidence>
<evidence type="ECO:0000313" key="13">
    <source>
        <dbReference type="Proteomes" id="UP000653454"/>
    </source>
</evidence>
<reference evidence="12" key="1">
    <citation type="submission" date="2020-11" db="EMBL/GenBank/DDBJ databases">
        <authorList>
            <person name="Whiteford S."/>
        </authorList>
    </citation>
    <scope>NUCLEOTIDE SEQUENCE</scope>
</reference>
<dbReference type="PROSITE" id="PS51257">
    <property type="entry name" value="PROKAR_LIPOPROTEIN"/>
    <property type="match status" value="1"/>
</dbReference>
<dbReference type="EMBL" id="CAJHNJ030000050">
    <property type="protein sequence ID" value="CAG9132501.1"/>
    <property type="molecule type" value="Genomic_DNA"/>
</dbReference>
<proteinExistence type="inferred from homology"/>
<sequence length="280" mass="30617">MLTDKLYDCLSPMVVLCACLWLAGAEYPLAVLSGGVFRLGHWLPRGELCPRGGAGLRAALLVASPPARAAPRRRARLTWAHYARRSDIAVAFVLGSAAAPRRGSRLAREAALHGDLVVGNFTDSRRNASLRALSMLEWALDRCPLAPFIMKVEDHVFVNVPNVLRFVEHHKYEVRTAWGSLAREAGGEYLRGDAYILTADLAGALLRRVWREAYSPHEARFVWRLLAGAAAAAAHEPGLAAPPPPPRARSPCPGCRSRARSRSGNNSTTDTRRLAPQRHT</sequence>
<evidence type="ECO:0000313" key="12">
    <source>
        <dbReference type="EMBL" id="CAG9132501.1"/>
    </source>
</evidence>
<keyword evidence="8 10" id="KW-0333">Golgi apparatus</keyword>
<dbReference type="AlphaFoldDB" id="A0A8S4FYK1"/>
<keyword evidence="13" id="KW-1185">Reference proteome</keyword>
<evidence type="ECO:0000256" key="5">
    <source>
        <dbReference type="ARBA" id="ARBA00022692"/>
    </source>
</evidence>
<name>A0A8S4FYK1_PLUXY</name>
<evidence type="ECO:0000256" key="9">
    <source>
        <dbReference type="ARBA" id="ARBA00023136"/>
    </source>
</evidence>
<evidence type="ECO:0000256" key="3">
    <source>
        <dbReference type="ARBA" id="ARBA00022676"/>
    </source>
</evidence>
<dbReference type="GO" id="GO:0006493">
    <property type="term" value="P:protein O-linked glycosylation"/>
    <property type="evidence" value="ECO:0007669"/>
    <property type="project" value="TreeGrafter"/>
</dbReference>
<evidence type="ECO:0000256" key="7">
    <source>
        <dbReference type="ARBA" id="ARBA00022989"/>
    </source>
</evidence>
<dbReference type="EC" id="2.4.1.-" evidence="10"/>
<dbReference type="Gene3D" id="3.90.550.50">
    <property type="match status" value="1"/>
</dbReference>
<keyword evidence="9" id="KW-0472">Membrane</keyword>
<feature type="region of interest" description="Disordered" evidence="11">
    <location>
        <begin position="236"/>
        <end position="280"/>
    </location>
</feature>
<dbReference type="GO" id="GO:0000139">
    <property type="term" value="C:Golgi membrane"/>
    <property type="evidence" value="ECO:0007669"/>
    <property type="project" value="UniProtKB-SubCell"/>
</dbReference>
<keyword evidence="6" id="KW-0735">Signal-anchor</keyword>
<evidence type="ECO:0000256" key="4">
    <source>
        <dbReference type="ARBA" id="ARBA00022679"/>
    </source>
</evidence>
<evidence type="ECO:0000256" key="10">
    <source>
        <dbReference type="RuleBase" id="RU363063"/>
    </source>
</evidence>
<feature type="compositionally biased region" description="Low complexity" evidence="11">
    <location>
        <begin position="249"/>
        <end position="267"/>
    </location>
</feature>
<comment type="subcellular location">
    <subcellularLocation>
        <location evidence="1 10">Golgi apparatus membrane</location>
        <topology evidence="1 10">Single-pass type II membrane protein</topology>
    </subcellularLocation>
</comment>
<dbReference type="Pfam" id="PF01762">
    <property type="entry name" value="Galactosyl_T"/>
    <property type="match status" value="1"/>
</dbReference>
<evidence type="ECO:0000256" key="6">
    <source>
        <dbReference type="ARBA" id="ARBA00022968"/>
    </source>
</evidence>
<accession>A0A8S4FYK1</accession>
<keyword evidence="3 10" id="KW-0328">Glycosyltransferase</keyword>